<feature type="domain" description="ABC transporter family G" evidence="9">
    <location>
        <begin position="93"/>
        <end position="147"/>
    </location>
</feature>
<keyword evidence="11" id="KW-1185">Reference proteome</keyword>
<dbReference type="Pfam" id="PF00005">
    <property type="entry name" value="ABC_tran"/>
    <property type="match status" value="1"/>
</dbReference>
<keyword evidence="5" id="KW-1133">Transmembrane helix</keyword>
<dbReference type="Pfam" id="PF19055">
    <property type="entry name" value="ABC2_membrane_7"/>
    <property type="match status" value="1"/>
</dbReference>
<dbReference type="Proteomes" id="UP000734854">
    <property type="component" value="Unassembled WGS sequence"/>
</dbReference>
<dbReference type="InterPro" id="IPR052215">
    <property type="entry name" value="Plant_ABCG"/>
</dbReference>
<dbReference type="GO" id="GO:0005524">
    <property type="term" value="F:ATP binding"/>
    <property type="evidence" value="ECO:0007669"/>
    <property type="project" value="InterPro"/>
</dbReference>
<evidence type="ECO:0000256" key="4">
    <source>
        <dbReference type="ARBA" id="ARBA00022692"/>
    </source>
</evidence>
<gene>
    <name evidence="10" type="ORF">ZIOFF_073681</name>
</gene>
<dbReference type="PANTHER" id="PTHR48042">
    <property type="entry name" value="ABC TRANSPORTER G FAMILY MEMBER 11"/>
    <property type="match status" value="1"/>
</dbReference>
<proteinExistence type="inferred from homology"/>
<evidence type="ECO:0000313" key="11">
    <source>
        <dbReference type="Proteomes" id="UP000734854"/>
    </source>
</evidence>
<evidence type="ECO:0000256" key="5">
    <source>
        <dbReference type="ARBA" id="ARBA00022989"/>
    </source>
</evidence>
<evidence type="ECO:0000256" key="7">
    <source>
        <dbReference type="SAM" id="MobiDB-lite"/>
    </source>
</evidence>
<dbReference type="EMBL" id="JACMSC010000022">
    <property type="protein sequence ID" value="KAG6468986.1"/>
    <property type="molecule type" value="Genomic_DNA"/>
</dbReference>
<dbReference type="SUPFAM" id="SSF52540">
    <property type="entry name" value="P-loop containing nucleoside triphosphate hydrolases"/>
    <property type="match status" value="1"/>
</dbReference>
<keyword evidence="3" id="KW-0813">Transport</keyword>
<evidence type="ECO:0000259" key="8">
    <source>
        <dbReference type="Pfam" id="PF00005"/>
    </source>
</evidence>
<dbReference type="GO" id="GO:0016020">
    <property type="term" value="C:membrane"/>
    <property type="evidence" value="ECO:0007669"/>
    <property type="project" value="UniProtKB-SubCell"/>
</dbReference>
<dbReference type="InterPro" id="IPR027417">
    <property type="entry name" value="P-loop_NTPase"/>
</dbReference>
<dbReference type="AlphaFoldDB" id="A0A8J5C1H0"/>
<feature type="domain" description="ABC transporter" evidence="8">
    <location>
        <begin position="6"/>
        <end position="63"/>
    </location>
</feature>
<dbReference type="GO" id="GO:0140359">
    <property type="term" value="F:ABC-type transporter activity"/>
    <property type="evidence" value="ECO:0007669"/>
    <property type="project" value="InterPro"/>
</dbReference>
<protein>
    <recommendedName>
        <fullName evidence="12">ABC transporter family G domain-containing protein</fullName>
    </recommendedName>
</protein>
<feature type="region of interest" description="Disordered" evidence="7">
    <location>
        <begin position="170"/>
        <end position="189"/>
    </location>
</feature>
<evidence type="ECO:0008006" key="12">
    <source>
        <dbReference type="Google" id="ProtNLM"/>
    </source>
</evidence>
<evidence type="ECO:0000313" key="10">
    <source>
        <dbReference type="EMBL" id="KAG6468986.1"/>
    </source>
</evidence>
<comment type="subcellular location">
    <subcellularLocation>
        <location evidence="1">Membrane</location>
        <topology evidence="1">Multi-pass membrane protein</topology>
    </subcellularLocation>
</comment>
<evidence type="ECO:0000256" key="1">
    <source>
        <dbReference type="ARBA" id="ARBA00004141"/>
    </source>
</evidence>
<keyword evidence="4" id="KW-0812">Transmembrane</keyword>
<dbReference type="InterPro" id="IPR043926">
    <property type="entry name" value="ABCG_dom"/>
</dbReference>
<organism evidence="10 11">
    <name type="scientific">Zingiber officinale</name>
    <name type="common">Ginger</name>
    <name type="synonym">Amomum zingiber</name>
    <dbReference type="NCBI Taxonomy" id="94328"/>
    <lineage>
        <taxon>Eukaryota</taxon>
        <taxon>Viridiplantae</taxon>
        <taxon>Streptophyta</taxon>
        <taxon>Embryophyta</taxon>
        <taxon>Tracheophyta</taxon>
        <taxon>Spermatophyta</taxon>
        <taxon>Magnoliopsida</taxon>
        <taxon>Liliopsida</taxon>
        <taxon>Zingiberales</taxon>
        <taxon>Zingiberaceae</taxon>
        <taxon>Zingiber</taxon>
    </lineage>
</organism>
<reference evidence="10 11" key="1">
    <citation type="submission" date="2020-08" db="EMBL/GenBank/DDBJ databases">
        <title>Plant Genome Project.</title>
        <authorList>
            <person name="Zhang R.-G."/>
        </authorList>
    </citation>
    <scope>NUCLEOTIDE SEQUENCE [LARGE SCALE GENOMIC DNA]</scope>
    <source>
        <tissue evidence="10">Rhizome</tissue>
    </source>
</reference>
<accession>A0A8J5C1H0</accession>
<keyword evidence="6" id="KW-0472">Membrane</keyword>
<dbReference type="InterPro" id="IPR003439">
    <property type="entry name" value="ABC_transporter-like_ATP-bd"/>
</dbReference>
<evidence type="ECO:0000256" key="6">
    <source>
        <dbReference type="ARBA" id="ARBA00023136"/>
    </source>
</evidence>
<comment type="similarity">
    <text evidence="2">Belongs to the ABC transporter superfamily. ABCG family. Eye pigment precursor importer (TC 3.A.1.204) subfamily.</text>
</comment>
<evidence type="ECO:0000256" key="3">
    <source>
        <dbReference type="ARBA" id="ARBA00022448"/>
    </source>
</evidence>
<evidence type="ECO:0000256" key="2">
    <source>
        <dbReference type="ARBA" id="ARBA00005814"/>
    </source>
</evidence>
<comment type="caution">
    <text evidence="10">The sequence shown here is derived from an EMBL/GenBank/DDBJ whole genome shotgun (WGS) entry which is preliminary data.</text>
</comment>
<dbReference type="GO" id="GO:0016887">
    <property type="term" value="F:ATP hydrolysis activity"/>
    <property type="evidence" value="ECO:0007669"/>
    <property type="project" value="InterPro"/>
</dbReference>
<sequence>MSTPAKQVRAEATMREMRLAVAMDTRIAGWHVKGISGGQRWRVRICVELLTRLLLLFLDEPTSGLNSAAAYHIVHRIALLARRERMTIVATVHQPDSEVFDLFDRLCLLAYGSTVFFGPAPATAEFFASNGFACPSLRNPSDHYLRTINKDFDMDQRNLRLAGSLHETSEYEEKVHGQRRNYGKMSLKQ</sequence>
<dbReference type="PANTHER" id="PTHR48042:SF19">
    <property type="entry name" value="OS09G0472100 PROTEIN"/>
    <property type="match status" value="1"/>
</dbReference>
<dbReference type="Gene3D" id="3.40.50.300">
    <property type="entry name" value="P-loop containing nucleotide triphosphate hydrolases"/>
    <property type="match status" value="1"/>
</dbReference>
<name>A0A8J5C1H0_ZINOF</name>
<evidence type="ECO:0000259" key="9">
    <source>
        <dbReference type="Pfam" id="PF19055"/>
    </source>
</evidence>